<evidence type="ECO:0000313" key="3">
    <source>
        <dbReference type="EMBL" id="CUI14551.1"/>
    </source>
</evidence>
<keyword evidence="2" id="KW-0812">Transmembrane</keyword>
<sequence length="767" mass="82284">MRLLVSPTALASIAVAVGLVWLIVLIVLSLVDSSNQRNADTAATQTLSSLQVRLRAMGDITTGAVVAVGAFAQGGISRSRNTTGNLTALPAIIRRFALVYSPRLVNSAPFPSAIFLARNGNVSQLYPGNASSIFPSGTNLLALGVCNGSFAIGAVVDTTPAQLRHVALCVPVYAIGNITNPVGDYWGYAAVTISEPELVAQLTNGDEQYLLTLGLTEVLVNSYAVGSNEICPSYVLSSITFGRAVLRLWFCEVDADAKLNNPLVWVAVFLLPLGAAFAGLFVFHLVVAISTAIMQRELRLHAPVNPPVALVVIGICNSEILWARYPKVMHHVIKAFNSRIAARRDKLHGLQTEAPLQHTSDIVFKDVQSAILMCMDVIRDLVQNPIIAPDVLQLVEAEETGEGVDEGEVLEVEAAAVAAAEASTTSTTENGTSAPTAPIDGVRMVPIAVSCVIHWCTKVTLRDHDLSSRSVHCQGEDLTLTSRLYHFSASNTVVVSEAAMENSVLNSAENISLQPFGSVLLRGHKTKHSLYGAVSPSYPDVQCPPSIASDDFLKARGARSDVTSNLLPMMSSDVASNSNTGPGDKSQSQLNLNPLQSGHRPPIEDDWDMSRVGGDRRSPQGGNGTTSPDGDDGGSSIPSMRRLLATNIPLGLERQFLAGFDDLAMFNPNLDFKDIKHVIYHYYCAFQTLFRPFAPAEHANIQRRLITTFGVSQDNHLESLAVKCALRQATEVDNLIALQQRKKARKEGGQGSSSDVVSDDQSERGNF</sequence>
<accession>A0A0S4KFW7</accession>
<feature type="region of interest" description="Disordered" evidence="1">
    <location>
        <begin position="564"/>
        <end position="639"/>
    </location>
</feature>
<dbReference type="InterPro" id="IPR029787">
    <property type="entry name" value="Nucleotide_cyclase"/>
</dbReference>
<feature type="transmembrane region" description="Helical" evidence="2">
    <location>
        <begin position="9"/>
        <end position="31"/>
    </location>
</feature>
<proteinExistence type="predicted"/>
<keyword evidence="4" id="KW-1185">Reference proteome</keyword>
<feature type="compositionally biased region" description="Polar residues" evidence="1">
    <location>
        <begin position="573"/>
        <end position="596"/>
    </location>
</feature>
<keyword evidence="2" id="KW-1133">Transmembrane helix</keyword>
<dbReference type="OrthoDB" id="272956at2759"/>
<evidence type="ECO:0000256" key="1">
    <source>
        <dbReference type="SAM" id="MobiDB-lite"/>
    </source>
</evidence>
<dbReference type="SUPFAM" id="SSF55073">
    <property type="entry name" value="Nucleotide cyclase"/>
    <property type="match status" value="1"/>
</dbReference>
<dbReference type="EMBL" id="CYKH01001404">
    <property type="protein sequence ID" value="CUI14551.1"/>
    <property type="molecule type" value="Genomic_DNA"/>
</dbReference>
<dbReference type="AlphaFoldDB" id="A0A0S4KFW7"/>
<evidence type="ECO:0000256" key="2">
    <source>
        <dbReference type="SAM" id="Phobius"/>
    </source>
</evidence>
<dbReference type="Gene3D" id="3.30.70.1230">
    <property type="entry name" value="Nucleotide cyclase"/>
    <property type="match status" value="1"/>
</dbReference>
<organism evidence="3 4">
    <name type="scientific">Bodo saltans</name>
    <name type="common">Flagellated protozoan</name>
    <dbReference type="NCBI Taxonomy" id="75058"/>
    <lineage>
        <taxon>Eukaryota</taxon>
        <taxon>Discoba</taxon>
        <taxon>Euglenozoa</taxon>
        <taxon>Kinetoplastea</taxon>
        <taxon>Metakinetoplastina</taxon>
        <taxon>Eubodonida</taxon>
        <taxon>Bodonidae</taxon>
        <taxon>Bodo</taxon>
    </lineage>
</organism>
<reference evidence="4" key="1">
    <citation type="submission" date="2015-09" db="EMBL/GenBank/DDBJ databases">
        <authorList>
            <consortium name="Pathogen Informatics"/>
        </authorList>
    </citation>
    <scope>NUCLEOTIDE SEQUENCE [LARGE SCALE GENOMIC DNA]</scope>
    <source>
        <strain evidence="4">Lake Konstanz</strain>
    </source>
</reference>
<keyword evidence="2" id="KW-0472">Membrane</keyword>
<gene>
    <name evidence="3" type="ORF">BSAL_07500</name>
</gene>
<dbReference type="VEuPathDB" id="TriTrypDB:BSAL_07500"/>
<feature type="region of interest" description="Disordered" evidence="1">
    <location>
        <begin position="742"/>
        <end position="767"/>
    </location>
</feature>
<feature type="transmembrane region" description="Helical" evidence="2">
    <location>
        <begin position="263"/>
        <end position="289"/>
    </location>
</feature>
<dbReference type="Proteomes" id="UP000051952">
    <property type="component" value="Unassembled WGS sequence"/>
</dbReference>
<name>A0A0S4KFW7_BODSA</name>
<protein>
    <submittedName>
        <fullName evidence="3">Membrane-associated protein, putative</fullName>
    </submittedName>
</protein>
<evidence type="ECO:0000313" key="4">
    <source>
        <dbReference type="Proteomes" id="UP000051952"/>
    </source>
</evidence>